<evidence type="ECO:0000313" key="3">
    <source>
        <dbReference type="EMBL" id="VSC34120.1"/>
    </source>
</evidence>
<reference evidence="2 5" key="2">
    <citation type="submission" date="2015-03" db="EMBL/GenBank/DDBJ databases">
        <authorList>
            <person name="Murphy D."/>
        </authorList>
    </citation>
    <scope>NUCLEOTIDE SEQUENCE [LARGE SCALE GENOMIC DNA]</scope>
    <source>
        <strain evidence="2 5">SMRU1708</strain>
    </source>
</reference>
<sequence length="105" mass="12361">MWAAFYEGEQMRLFKKQTHNQDSFKRLIHRLSGMSETDLHKVNQLLDVVFDATSQTIHEETMTPKDMPKEPILDETITEAKNKLNTEQLEKRIEQFRQAKKPKSG</sequence>
<dbReference type="AlphaFoldDB" id="A0A098ZAY5"/>
<keyword evidence="1" id="KW-0547">Nucleotide-binding</keyword>
<evidence type="ECO:0000313" key="1">
    <source>
        <dbReference type="EMBL" id="CEX65010.1"/>
    </source>
</evidence>
<dbReference type="EMBL" id="CABBZR010000014">
    <property type="protein sequence ID" value="VSJ53987.1"/>
    <property type="molecule type" value="Genomic_DNA"/>
</dbReference>
<protein>
    <submittedName>
        <fullName evidence="1">ATPases with chaperone activity, ATP-binding subunit</fullName>
    </submittedName>
</protein>
<dbReference type="Proteomes" id="UP000314170">
    <property type="component" value="Unassembled WGS sequence"/>
</dbReference>
<dbReference type="Proteomes" id="UP000048507">
    <property type="component" value="Unassembled WGS sequence"/>
</dbReference>
<name>A0A098ZAY5_STREE</name>
<dbReference type="Proteomes" id="UP000046095">
    <property type="component" value="Unassembled WGS sequence"/>
</dbReference>
<evidence type="ECO:0000313" key="5">
    <source>
        <dbReference type="Proteomes" id="UP000046095"/>
    </source>
</evidence>
<evidence type="ECO:0000313" key="8">
    <source>
        <dbReference type="Proteomes" id="UP000314170"/>
    </source>
</evidence>
<dbReference type="GO" id="GO:0005524">
    <property type="term" value="F:ATP binding"/>
    <property type="evidence" value="ECO:0007669"/>
    <property type="project" value="UniProtKB-KW"/>
</dbReference>
<dbReference type="Proteomes" id="UP000311674">
    <property type="component" value="Unassembled WGS sequence"/>
</dbReference>
<evidence type="ECO:0000313" key="7">
    <source>
        <dbReference type="Proteomes" id="UP000311674"/>
    </source>
</evidence>
<organism evidence="1 6">
    <name type="scientific">Streptococcus pneumoniae</name>
    <dbReference type="NCBI Taxonomy" id="1313"/>
    <lineage>
        <taxon>Bacteria</taxon>
        <taxon>Bacillati</taxon>
        <taxon>Bacillota</taxon>
        <taxon>Bacilli</taxon>
        <taxon>Lactobacillales</taxon>
        <taxon>Streptococcaceae</taxon>
        <taxon>Streptococcus</taxon>
    </lineage>
</organism>
<gene>
    <name evidence="1" type="ORF">ERS019209_01334</name>
    <name evidence="2" type="ORF">ERS021218_02034</name>
    <name evidence="4" type="ORF">SAMEA104154639_01735</name>
    <name evidence="3" type="ORF">SAMEA3390019_02045</name>
</gene>
<dbReference type="EMBL" id="CABBMN010000020">
    <property type="protein sequence ID" value="VSC34120.1"/>
    <property type="molecule type" value="Genomic_DNA"/>
</dbReference>
<proteinExistence type="predicted"/>
<evidence type="ECO:0000313" key="4">
    <source>
        <dbReference type="EMBL" id="VSJ53987.1"/>
    </source>
</evidence>
<keyword evidence="1" id="KW-0067">ATP-binding</keyword>
<dbReference type="EMBL" id="CRVC01000035">
    <property type="protein sequence ID" value="COR93039.1"/>
    <property type="molecule type" value="Genomic_DNA"/>
</dbReference>
<dbReference type="PATRIC" id="fig|1313.5270.peg.1104"/>
<reference evidence="7 8" key="3">
    <citation type="submission" date="2019-04" db="EMBL/GenBank/DDBJ databases">
        <authorList>
            <consortium name="Pathogen Informatics"/>
        </authorList>
    </citation>
    <scope>NUCLEOTIDE SEQUENCE [LARGE SCALE GENOMIC DNA]</scope>
    <source>
        <strain evidence="3 7">GPSC148</strain>
        <strain evidence="4 8">GPSC38</strain>
    </source>
</reference>
<accession>A0A098ZAY5</accession>
<reference evidence="1 6" key="1">
    <citation type="submission" date="2015-03" db="EMBL/GenBank/DDBJ databases">
        <authorList>
            <consortium name="Pathogen Informatics"/>
            <person name="Murphy D."/>
        </authorList>
    </citation>
    <scope>NUCLEOTIDE SEQUENCE [LARGE SCALE GENOMIC DNA]</scope>
    <source>
        <strain evidence="1">SMRU51</strain>
        <strain evidence="6">type strain: N</strain>
    </source>
</reference>
<evidence type="ECO:0000313" key="2">
    <source>
        <dbReference type="EMBL" id="COR93039.1"/>
    </source>
</evidence>
<dbReference type="EMBL" id="CFFA01000015">
    <property type="protein sequence ID" value="CEX65010.1"/>
    <property type="molecule type" value="Genomic_DNA"/>
</dbReference>
<evidence type="ECO:0000313" key="6">
    <source>
        <dbReference type="Proteomes" id="UP000048507"/>
    </source>
</evidence>